<dbReference type="GO" id="GO:0005524">
    <property type="term" value="F:ATP binding"/>
    <property type="evidence" value="ECO:0007669"/>
    <property type="project" value="UniProtKB-UniRule"/>
</dbReference>
<dbReference type="EMBL" id="FOBH01000008">
    <property type="protein sequence ID" value="SEL29744.1"/>
    <property type="molecule type" value="Genomic_DNA"/>
</dbReference>
<evidence type="ECO:0000256" key="12">
    <source>
        <dbReference type="RuleBase" id="RU003784"/>
    </source>
</evidence>
<keyword evidence="6 10" id="KW-0547">Nucleotide-binding</keyword>
<evidence type="ECO:0000256" key="6">
    <source>
        <dbReference type="ARBA" id="ARBA00022741"/>
    </source>
</evidence>
<gene>
    <name evidence="10" type="primary">miaA</name>
    <name evidence="14" type="ORF">SAMN05216387_10826</name>
</gene>
<evidence type="ECO:0000256" key="2">
    <source>
        <dbReference type="ARBA" id="ARBA00003213"/>
    </source>
</evidence>
<dbReference type="GO" id="GO:0052381">
    <property type="term" value="F:tRNA dimethylallyltransferase activity"/>
    <property type="evidence" value="ECO:0007669"/>
    <property type="project" value="UniProtKB-UniRule"/>
</dbReference>
<dbReference type="OrthoDB" id="9776390at2"/>
<comment type="cofactor">
    <cofactor evidence="1 10">
        <name>Mg(2+)</name>
        <dbReference type="ChEBI" id="CHEBI:18420"/>
    </cofactor>
</comment>
<keyword evidence="5 10" id="KW-0819">tRNA processing</keyword>
<evidence type="ECO:0000256" key="13">
    <source>
        <dbReference type="RuleBase" id="RU003785"/>
    </source>
</evidence>
<dbReference type="Pfam" id="PF01715">
    <property type="entry name" value="IPPT"/>
    <property type="match status" value="1"/>
</dbReference>
<dbReference type="AlphaFoldDB" id="A0A1H7P2S0"/>
<evidence type="ECO:0000256" key="8">
    <source>
        <dbReference type="ARBA" id="ARBA00022842"/>
    </source>
</evidence>
<dbReference type="InterPro" id="IPR018022">
    <property type="entry name" value="IPT"/>
</dbReference>
<evidence type="ECO:0000256" key="11">
    <source>
        <dbReference type="RuleBase" id="RU003783"/>
    </source>
</evidence>
<feature type="region of interest" description="Interaction with substrate tRNA" evidence="10">
    <location>
        <begin position="173"/>
        <end position="177"/>
    </location>
</feature>
<dbReference type="InterPro" id="IPR027417">
    <property type="entry name" value="P-loop_NTPase"/>
</dbReference>
<dbReference type="Gene3D" id="3.40.50.300">
    <property type="entry name" value="P-loop containing nucleotide triphosphate hydrolases"/>
    <property type="match status" value="1"/>
</dbReference>
<keyword evidence="8 10" id="KW-0460">Magnesium</keyword>
<protein>
    <recommendedName>
        <fullName evidence="10">tRNA dimethylallyltransferase</fullName>
        <ecNumber evidence="10">2.5.1.75</ecNumber>
    </recommendedName>
    <alternativeName>
        <fullName evidence="10">Dimethylallyl diphosphate:tRNA dimethylallyltransferase</fullName>
        <shortName evidence="10">DMAPP:tRNA dimethylallyltransferase</shortName>
        <shortName evidence="10">DMATase</shortName>
    </alternativeName>
    <alternativeName>
        <fullName evidence="10">Isopentenyl-diphosphate:tRNA isopentenyltransferase</fullName>
        <shortName evidence="10">IPP transferase</shortName>
        <shortName evidence="10">IPPT</shortName>
        <shortName evidence="10">IPTase</shortName>
    </alternativeName>
</protein>
<comment type="similarity">
    <text evidence="3 10 13">Belongs to the IPP transferase family.</text>
</comment>
<reference evidence="14 15" key="1">
    <citation type="submission" date="2016-10" db="EMBL/GenBank/DDBJ databases">
        <authorList>
            <person name="de Groot N.N."/>
        </authorList>
    </citation>
    <scope>NUCLEOTIDE SEQUENCE [LARGE SCALE GENOMIC DNA]</scope>
    <source>
        <strain evidence="14 15">Nv1</strain>
    </source>
</reference>
<dbReference type="Gene3D" id="1.10.20.140">
    <property type="match status" value="1"/>
</dbReference>
<name>A0A1H7P2S0_9PROT</name>
<evidence type="ECO:0000313" key="14">
    <source>
        <dbReference type="EMBL" id="SEL29744.1"/>
    </source>
</evidence>
<dbReference type="EC" id="2.5.1.75" evidence="10"/>
<feature type="site" description="Interaction with substrate tRNA" evidence="10">
    <location>
        <position position="115"/>
    </location>
</feature>
<organism evidence="14 15">
    <name type="scientific">Nitrosovibrio tenuis</name>
    <dbReference type="NCBI Taxonomy" id="1233"/>
    <lineage>
        <taxon>Bacteria</taxon>
        <taxon>Pseudomonadati</taxon>
        <taxon>Pseudomonadota</taxon>
        <taxon>Betaproteobacteria</taxon>
        <taxon>Nitrosomonadales</taxon>
        <taxon>Nitrosomonadaceae</taxon>
        <taxon>Nitrosovibrio</taxon>
    </lineage>
</organism>
<feature type="region of interest" description="Interaction with substrate tRNA" evidence="10">
    <location>
        <begin position="49"/>
        <end position="52"/>
    </location>
</feature>
<comment type="caution">
    <text evidence="10">Lacks conserved residue(s) required for the propagation of feature annotation.</text>
</comment>
<dbReference type="RefSeq" id="WP_090828953.1">
    <property type="nucleotide sequence ID" value="NZ_FOBH01000008.1"/>
</dbReference>
<dbReference type="PANTHER" id="PTHR11088:SF60">
    <property type="entry name" value="TRNA DIMETHYLALLYLTRANSFERASE"/>
    <property type="match status" value="1"/>
</dbReference>
<dbReference type="InterPro" id="IPR039657">
    <property type="entry name" value="Dimethylallyltransferase"/>
</dbReference>
<evidence type="ECO:0000256" key="5">
    <source>
        <dbReference type="ARBA" id="ARBA00022694"/>
    </source>
</evidence>
<dbReference type="PANTHER" id="PTHR11088">
    <property type="entry name" value="TRNA DIMETHYLALLYLTRANSFERASE"/>
    <property type="match status" value="1"/>
</dbReference>
<proteinExistence type="inferred from homology"/>
<evidence type="ECO:0000256" key="9">
    <source>
        <dbReference type="ARBA" id="ARBA00049563"/>
    </source>
</evidence>
<evidence type="ECO:0000256" key="3">
    <source>
        <dbReference type="ARBA" id="ARBA00005842"/>
    </source>
</evidence>
<evidence type="ECO:0000313" key="15">
    <source>
        <dbReference type="Proteomes" id="UP000198620"/>
    </source>
</evidence>
<keyword evidence="15" id="KW-1185">Reference proteome</keyword>
<evidence type="ECO:0000256" key="4">
    <source>
        <dbReference type="ARBA" id="ARBA00022679"/>
    </source>
</evidence>
<accession>A0A1H7P2S0</accession>
<comment type="function">
    <text evidence="2 10 12">Catalyzes the transfer of a dimethylallyl group onto the adenine at position 37 in tRNAs that read codons beginning with uridine, leading to the formation of N6-(dimethylallyl)adenosine (i(6)A).</text>
</comment>
<keyword evidence="7 10" id="KW-0067">ATP-binding</keyword>
<dbReference type="GO" id="GO:0006400">
    <property type="term" value="P:tRNA modification"/>
    <property type="evidence" value="ECO:0007669"/>
    <property type="project" value="TreeGrafter"/>
</dbReference>
<dbReference type="SUPFAM" id="SSF52540">
    <property type="entry name" value="P-loop containing nucleoside triphosphate hydrolases"/>
    <property type="match status" value="2"/>
</dbReference>
<evidence type="ECO:0000256" key="7">
    <source>
        <dbReference type="ARBA" id="ARBA00022840"/>
    </source>
</evidence>
<dbReference type="HAMAP" id="MF_00185">
    <property type="entry name" value="IPP_trans"/>
    <property type="match status" value="1"/>
</dbReference>
<dbReference type="Proteomes" id="UP000198620">
    <property type="component" value="Unassembled WGS sequence"/>
</dbReference>
<feature type="binding site" evidence="10">
    <location>
        <begin position="26"/>
        <end position="31"/>
    </location>
    <ligand>
        <name>substrate</name>
    </ligand>
</feature>
<feature type="binding site" evidence="10">
    <location>
        <begin position="24"/>
        <end position="31"/>
    </location>
    <ligand>
        <name>ATP</name>
        <dbReference type="ChEBI" id="CHEBI:30616"/>
    </ligand>
</feature>
<dbReference type="STRING" id="1233.SAMN05216387_10826"/>
<comment type="subunit">
    <text evidence="10">Monomer.</text>
</comment>
<keyword evidence="4 10" id="KW-0808">Transferase</keyword>
<dbReference type="FunFam" id="1.10.20.140:FF:000001">
    <property type="entry name" value="tRNA dimethylallyltransferase"/>
    <property type="match status" value="1"/>
</dbReference>
<feature type="site" description="Interaction with substrate tRNA" evidence="10">
    <location>
        <position position="137"/>
    </location>
</feature>
<evidence type="ECO:0000256" key="10">
    <source>
        <dbReference type="HAMAP-Rule" id="MF_00185"/>
    </source>
</evidence>
<evidence type="ECO:0000256" key="1">
    <source>
        <dbReference type="ARBA" id="ARBA00001946"/>
    </source>
</evidence>
<sequence length="321" mass="36271">MTERRPQPRDKKTESYPPAIFLMGPTASGKSGVALEIARDLPVEIVSVDSAQVYRHMDIGTAKPDAQTRAALPHHLIDLREPHERYSAAEFVGDALAAMRKITERGNTPLLTGGTMLYFRALLEGLSELPSADHGLRSEIETKAKKIGWPAMHNELLRLDAASAARIHPTDSQRIQRALEVCYITGKPMSEIFKTPRVSGLPYRIAHIALIPTDRKLLHHRIARRFEEMLKLGLIDEVRAIRDKFPLSNTSPSMRCVGYKQVCMYLSDQVDATEMREMALAATRQLAKRQLTWLRSMKGSIEFDCLDDNLPEQVLRYLKNF</sequence>
<comment type="catalytic activity">
    <reaction evidence="9 10 11">
        <text>adenosine(37) in tRNA + dimethylallyl diphosphate = N(6)-dimethylallyladenosine(37) in tRNA + diphosphate</text>
        <dbReference type="Rhea" id="RHEA:26482"/>
        <dbReference type="Rhea" id="RHEA-COMP:10162"/>
        <dbReference type="Rhea" id="RHEA-COMP:10375"/>
        <dbReference type="ChEBI" id="CHEBI:33019"/>
        <dbReference type="ChEBI" id="CHEBI:57623"/>
        <dbReference type="ChEBI" id="CHEBI:74411"/>
        <dbReference type="ChEBI" id="CHEBI:74415"/>
        <dbReference type="EC" id="2.5.1.75"/>
    </reaction>
</comment>
<dbReference type="NCBIfam" id="TIGR00174">
    <property type="entry name" value="miaA"/>
    <property type="match status" value="1"/>
</dbReference>